<protein>
    <submittedName>
        <fullName evidence="3">Sigma-E processing peptidase SpoIIGA</fullName>
    </submittedName>
</protein>
<accession>A0A9D2NJ25</accession>
<reference evidence="3" key="1">
    <citation type="journal article" date="2021" name="PeerJ">
        <title>Extensive microbial diversity within the chicken gut microbiome revealed by metagenomics and culture.</title>
        <authorList>
            <person name="Gilroy R."/>
            <person name="Ravi A."/>
            <person name="Getino M."/>
            <person name="Pursley I."/>
            <person name="Horton D.L."/>
            <person name="Alikhan N.F."/>
            <person name="Baker D."/>
            <person name="Gharbi K."/>
            <person name="Hall N."/>
            <person name="Watson M."/>
            <person name="Adriaenssens E.M."/>
            <person name="Foster-Nyarko E."/>
            <person name="Jarju S."/>
            <person name="Secka A."/>
            <person name="Antonio M."/>
            <person name="Oren A."/>
            <person name="Chaudhuri R.R."/>
            <person name="La Ragione R."/>
            <person name="Hildebrand F."/>
            <person name="Pallen M.J."/>
        </authorList>
    </citation>
    <scope>NUCLEOTIDE SEQUENCE</scope>
    <source>
        <strain evidence="3">USAMLcec2-132</strain>
    </source>
</reference>
<dbReference type="GO" id="GO:0030436">
    <property type="term" value="P:asexual sporulation"/>
    <property type="evidence" value="ECO:0007669"/>
    <property type="project" value="InterPro"/>
</dbReference>
<organism evidence="3 4">
    <name type="scientific">Candidatus Eisenbergiella merdavium</name>
    <dbReference type="NCBI Taxonomy" id="2838551"/>
    <lineage>
        <taxon>Bacteria</taxon>
        <taxon>Bacillati</taxon>
        <taxon>Bacillota</taxon>
        <taxon>Clostridia</taxon>
        <taxon>Lachnospirales</taxon>
        <taxon>Lachnospiraceae</taxon>
        <taxon>Eisenbergiella</taxon>
    </lineage>
</organism>
<feature type="transmembrane region" description="Helical" evidence="2">
    <location>
        <begin position="66"/>
        <end position="84"/>
    </location>
</feature>
<dbReference type="AlphaFoldDB" id="A0A9D2NJ25"/>
<name>A0A9D2NJ25_9FIRM</name>
<proteinExistence type="predicted"/>
<feature type="transmembrane region" description="Helical" evidence="2">
    <location>
        <begin position="91"/>
        <end position="113"/>
    </location>
</feature>
<keyword evidence="2" id="KW-0812">Transmembrane</keyword>
<dbReference type="Pfam" id="PF03419">
    <property type="entry name" value="Peptidase_U4"/>
    <property type="match status" value="1"/>
</dbReference>
<dbReference type="GO" id="GO:0006508">
    <property type="term" value="P:proteolysis"/>
    <property type="evidence" value="ECO:0007669"/>
    <property type="project" value="InterPro"/>
</dbReference>
<evidence type="ECO:0000313" key="3">
    <source>
        <dbReference type="EMBL" id="HJC24649.1"/>
    </source>
</evidence>
<dbReference type="Proteomes" id="UP000823891">
    <property type="component" value="Unassembled WGS sequence"/>
</dbReference>
<feature type="transmembrane region" description="Helical" evidence="2">
    <location>
        <begin position="43"/>
        <end position="60"/>
    </location>
</feature>
<dbReference type="InterPro" id="IPR005081">
    <property type="entry name" value="SpoIIGA"/>
</dbReference>
<feature type="transmembrane region" description="Helical" evidence="2">
    <location>
        <begin position="119"/>
        <end position="139"/>
    </location>
</feature>
<reference evidence="3" key="2">
    <citation type="submission" date="2021-04" db="EMBL/GenBank/DDBJ databases">
        <authorList>
            <person name="Gilroy R."/>
        </authorList>
    </citation>
    <scope>NUCLEOTIDE SEQUENCE</scope>
    <source>
        <strain evidence="3">USAMLcec2-132</strain>
    </source>
</reference>
<gene>
    <name evidence="3" type="ORF">H9761_13235</name>
</gene>
<evidence type="ECO:0000256" key="1">
    <source>
        <dbReference type="SAM" id="MobiDB-lite"/>
    </source>
</evidence>
<sequence length="313" mass="34321">MKYIVYIDRLFLLQAVQTLALLLLTGTLLNWRAPSVAASALRLVLGSGAEALFFCAVFLLPGLGSLAARLLLAAGSLAGLLLIFRIRSPGLLLRAALIYCGAGFLLAGAVYALPRPLQTSASAVSAIMLLAASAAALFWKRERKRREQTVVTAELLEGNVRIVTVALIDSGNTLYDPISQKPVSVVERGVLEGRIELERPERFRLVPYHTLGSRGLMQAVEIEKLKVKQEGREILLEHVLLALYNGEVTKSGSYRMILHPALLQDVILRQTRGGSLRQMPEAKRGMGRSLHRGPGPDSWMKMPPEGGRKWRKI</sequence>
<feature type="transmembrane region" description="Helical" evidence="2">
    <location>
        <begin position="12"/>
        <end position="31"/>
    </location>
</feature>
<evidence type="ECO:0000256" key="2">
    <source>
        <dbReference type="SAM" id="Phobius"/>
    </source>
</evidence>
<dbReference type="EMBL" id="DWWS01000046">
    <property type="protein sequence ID" value="HJC24649.1"/>
    <property type="molecule type" value="Genomic_DNA"/>
</dbReference>
<feature type="region of interest" description="Disordered" evidence="1">
    <location>
        <begin position="279"/>
        <end position="313"/>
    </location>
</feature>
<keyword evidence="2" id="KW-1133">Transmembrane helix</keyword>
<dbReference type="GO" id="GO:0004190">
    <property type="term" value="F:aspartic-type endopeptidase activity"/>
    <property type="evidence" value="ECO:0007669"/>
    <property type="project" value="InterPro"/>
</dbReference>
<comment type="caution">
    <text evidence="3">The sequence shown here is derived from an EMBL/GenBank/DDBJ whole genome shotgun (WGS) entry which is preliminary data.</text>
</comment>
<keyword evidence="2" id="KW-0472">Membrane</keyword>
<evidence type="ECO:0000313" key="4">
    <source>
        <dbReference type="Proteomes" id="UP000823891"/>
    </source>
</evidence>